<proteinExistence type="predicted"/>
<dbReference type="EMBL" id="CAJPDT010000051">
    <property type="protein sequence ID" value="CAF9928858.1"/>
    <property type="molecule type" value="Genomic_DNA"/>
</dbReference>
<protein>
    <submittedName>
        <fullName evidence="1">Uncharacterized protein</fullName>
    </submittedName>
</protein>
<gene>
    <name evidence="1" type="ORF">IMSHALPRED_007762</name>
</gene>
<evidence type="ECO:0000313" key="1">
    <source>
        <dbReference type="EMBL" id="CAF9928858.1"/>
    </source>
</evidence>
<accession>A0A8H3FW76</accession>
<evidence type="ECO:0000313" key="2">
    <source>
        <dbReference type="Proteomes" id="UP000664534"/>
    </source>
</evidence>
<dbReference type="AlphaFoldDB" id="A0A8H3FW76"/>
<comment type="caution">
    <text evidence="1">The sequence shown here is derived from an EMBL/GenBank/DDBJ whole genome shotgun (WGS) entry which is preliminary data.</text>
</comment>
<dbReference type="OrthoDB" id="4738875at2759"/>
<organism evidence="1 2">
    <name type="scientific">Imshaugia aleurites</name>
    <dbReference type="NCBI Taxonomy" id="172621"/>
    <lineage>
        <taxon>Eukaryota</taxon>
        <taxon>Fungi</taxon>
        <taxon>Dikarya</taxon>
        <taxon>Ascomycota</taxon>
        <taxon>Pezizomycotina</taxon>
        <taxon>Lecanoromycetes</taxon>
        <taxon>OSLEUM clade</taxon>
        <taxon>Lecanoromycetidae</taxon>
        <taxon>Lecanorales</taxon>
        <taxon>Lecanorineae</taxon>
        <taxon>Parmeliaceae</taxon>
        <taxon>Imshaugia</taxon>
    </lineage>
</organism>
<feature type="non-terminal residue" evidence="1">
    <location>
        <position position="1"/>
    </location>
</feature>
<sequence length="92" mass="10359">WGTRKADELGVEAFVESTLDGKPLYESCGFLTMNGFELKPTPPEDTEELKQLQRDLPFYGYFMWRPAGGVCEKGKTIIPWEKKSSGHDAVDS</sequence>
<reference evidence="1" key="1">
    <citation type="submission" date="2021-03" db="EMBL/GenBank/DDBJ databases">
        <authorList>
            <person name="Tagirdzhanova G."/>
        </authorList>
    </citation>
    <scope>NUCLEOTIDE SEQUENCE</scope>
</reference>
<keyword evidence="2" id="KW-1185">Reference proteome</keyword>
<name>A0A8H3FW76_9LECA</name>
<dbReference type="Proteomes" id="UP000664534">
    <property type="component" value="Unassembled WGS sequence"/>
</dbReference>